<dbReference type="Proteomes" id="UP000886752">
    <property type="component" value="Unassembled WGS sequence"/>
</dbReference>
<dbReference type="EMBL" id="DXHV01000025">
    <property type="protein sequence ID" value="HIV99966.1"/>
    <property type="molecule type" value="Genomic_DNA"/>
</dbReference>
<evidence type="ECO:0000313" key="3">
    <source>
        <dbReference type="Proteomes" id="UP000886752"/>
    </source>
</evidence>
<accession>A0A9D1PUI9</accession>
<gene>
    <name evidence="2" type="ORF">H9894_02090</name>
</gene>
<name>A0A9D1PUI9_9BACT</name>
<protein>
    <submittedName>
        <fullName evidence="2">DUF2333 family protein</fullName>
    </submittedName>
</protein>
<proteinExistence type="predicted"/>
<evidence type="ECO:0000313" key="2">
    <source>
        <dbReference type="EMBL" id="HIV99966.1"/>
    </source>
</evidence>
<keyword evidence="1" id="KW-0812">Transmembrane</keyword>
<reference evidence="2" key="2">
    <citation type="submission" date="2021-04" db="EMBL/GenBank/DDBJ databases">
        <authorList>
            <person name="Gilroy R."/>
        </authorList>
    </citation>
    <scope>NUCLEOTIDE SEQUENCE</scope>
    <source>
        <strain evidence="2">ChiHecec2B26-446</strain>
    </source>
</reference>
<dbReference type="InterPro" id="IPR016936">
    <property type="entry name" value="UCP029693"/>
</dbReference>
<keyword evidence="1" id="KW-1133">Transmembrane helix</keyword>
<sequence length="306" mass="34428">MTDFSPRTWLPRVLLGLVGVYILYILCVGALTTVANQTYKAPAETPKDDVARASCIAEALVQPMEEELDGLFGWLPNDILLVPRIVDNKTNYQRGVIYATRSASEVLAKTVARFGERDTLPPMLVNATTKDFAYADDVWGWWFLYNSEKRYRDGIKNWRLWASKVTGNPEDKKAQVYNLTTSDIVEILNWAIKTVDYTLGVLNDDKVGHFHGDDVIYYVKGISHVVDCVIEGLLQCDTSIAERGGKENVDELLKRLSMISRFNPIYVVGGSYGVGDSFWPNHIAAMARHVDVVSNRLTDIRNAMEK</sequence>
<feature type="transmembrane region" description="Helical" evidence="1">
    <location>
        <begin position="12"/>
        <end position="35"/>
    </location>
</feature>
<organism evidence="2 3">
    <name type="scientific">Candidatus Desulfovibrio intestinipullorum</name>
    <dbReference type="NCBI Taxonomy" id="2838536"/>
    <lineage>
        <taxon>Bacteria</taxon>
        <taxon>Pseudomonadati</taxon>
        <taxon>Thermodesulfobacteriota</taxon>
        <taxon>Desulfovibrionia</taxon>
        <taxon>Desulfovibrionales</taxon>
        <taxon>Desulfovibrionaceae</taxon>
        <taxon>Desulfovibrio</taxon>
    </lineage>
</organism>
<dbReference type="AlphaFoldDB" id="A0A9D1PUI9"/>
<keyword evidence="1" id="KW-0472">Membrane</keyword>
<evidence type="ECO:0000256" key="1">
    <source>
        <dbReference type="SAM" id="Phobius"/>
    </source>
</evidence>
<reference evidence="2" key="1">
    <citation type="journal article" date="2021" name="PeerJ">
        <title>Extensive microbial diversity within the chicken gut microbiome revealed by metagenomics and culture.</title>
        <authorList>
            <person name="Gilroy R."/>
            <person name="Ravi A."/>
            <person name="Getino M."/>
            <person name="Pursley I."/>
            <person name="Horton D.L."/>
            <person name="Alikhan N.F."/>
            <person name="Baker D."/>
            <person name="Gharbi K."/>
            <person name="Hall N."/>
            <person name="Watson M."/>
            <person name="Adriaenssens E.M."/>
            <person name="Foster-Nyarko E."/>
            <person name="Jarju S."/>
            <person name="Secka A."/>
            <person name="Antonio M."/>
            <person name="Oren A."/>
            <person name="Chaudhuri R.R."/>
            <person name="La Ragione R."/>
            <person name="Hildebrand F."/>
            <person name="Pallen M.J."/>
        </authorList>
    </citation>
    <scope>NUCLEOTIDE SEQUENCE</scope>
    <source>
        <strain evidence="2">ChiHecec2B26-446</strain>
    </source>
</reference>
<dbReference type="Pfam" id="PF10095">
    <property type="entry name" value="DUF2333"/>
    <property type="match status" value="1"/>
</dbReference>
<comment type="caution">
    <text evidence="2">The sequence shown here is derived from an EMBL/GenBank/DDBJ whole genome shotgun (WGS) entry which is preliminary data.</text>
</comment>